<evidence type="ECO:0000259" key="2">
    <source>
        <dbReference type="Pfam" id="PF06812"/>
    </source>
</evidence>
<feature type="domain" description="ImpA N-terminal" evidence="2">
    <location>
        <begin position="14"/>
        <end position="139"/>
    </location>
</feature>
<dbReference type="Pfam" id="PF06812">
    <property type="entry name" value="ImpA_N"/>
    <property type="match status" value="1"/>
</dbReference>
<organism evidence="3 4">
    <name type="scientific">Rubinisphaera italica</name>
    <dbReference type="NCBI Taxonomy" id="2527969"/>
    <lineage>
        <taxon>Bacteria</taxon>
        <taxon>Pseudomonadati</taxon>
        <taxon>Planctomycetota</taxon>
        <taxon>Planctomycetia</taxon>
        <taxon>Planctomycetales</taxon>
        <taxon>Planctomycetaceae</taxon>
        <taxon>Rubinisphaera</taxon>
    </lineage>
</organism>
<evidence type="ECO:0000256" key="1">
    <source>
        <dbReference type="SAM" id="MobiDB-lite"/>
    </source>
</evidence>
<evidence type="ECO:0000313" key="4">
    <source>
        <dbReference type="Proteomes" id="UP000316095"/>
    </source>
</evidence>
<dbReference type="EMBL" id="SJPG01000001">
    <property type="protein sequence ID" value="TWT63904.1"/>
    <property type="molecule type" value="Genomic_DNA"/>
</dbReference>
<comment type="caution">
    <text evidence="3">The sequence shown here is derived from an EMBL/GenBank/DDBJ whole genome shotgun (WGS) entry which is preliminary data.</text>
</comment>
<dbReference type="InterPro" id="IPR017740">
    <property type="entry name" value="TssA-like"/>
</dbReference>
<keyword evidence="4" id="KW-1185">Reference proteome</keyword>
<reference evidence="3 4" key="1">
    <citation type="submission" date="2019-02" db="EMBL/GenBank/DDBJ databases">
        <title>Deep-cultivation of Planctomycetes and their phenomic and genomic characterization uncovers novel biology.</title>
        <authorList>
            <person name="Wiegand S."/>
            <person name="Jogler M."/>
            <person name="Boedeker C."/>
            <person name="Pinto D."/>
            <person name="Vollmers J."/>
            <person name="Rivas-Marin E."/>
            <person name="Kohn T."/>
            <person name="Peeters S.H."/>
            <person name="Heuer A."/>
            <person name="Rast P."/>
            <person name="Oberbeckmann S."/>
            <person name="Bunk B."/>
            <person name="Jeske O."/>
            <person name="Meyerdierks A."/>
            <person name="Storesund J.E."/>
            <person name="Kallscheuer N."/>
            <person name="Luecker S."/>
            <person name="Lage O.M."/>
            <person name="Pohl T."/>
            <person name="Merkel B.J."/>
            <person name="Hornburger P."/>
            <person name="Mueller R.-W."/>
            <person name="Bruemmer F."/>
            <person name="Labrenz M."/>
            <person name="Spormann A.M."/>
            <person name="Op Den Camp H."/>
            <person name="Overmann J."/>
            <person name="Amann R."/>
            <person name="Jetten M.S.M."/>
            <person name="Mascher T."/>
            <person name="Medema M.H."/>
            <person name="Devos D.P."/>
            <person name="Kaster A.-K."/>
            <person name="Ovreas L."/>
            <person name="Rohde M."/>
            <person name="Galperin M.Y."/>
            <person name="Jogler C."/>
        </authorList>
    </citation>
    <scope>NUCLEOTIDE SEQUENCE [LARGE SCALE GENOMIC DNA]</scope>
    <source>
        <strain evidence="3 4">Pan54</strain>
    </source>
</reference>
<dbReference type="PANTHER" id="PTHR37951:SF1">
    <property type="entry name" value="TYPE VI SECRETION SYSTEM COMPONENT TSSA1"/>
    <property type="match status" value="1"/>
</dbReference>
<dbReference type="RefSeq" id="WP_146505673.1">
    <property type="nucleotide sequence ID" value="NZ_SJPG01000001.1"/>
</dbReference>
<dbReference type="AlphaFoldDB" id="A0A5C5XLZ3"/>
<dbReference type="InterPro" id="IPR010657">
    <property type="entry name" value="ImpA_N"/>
</dbReference>
<dbReference type="OrthoDB" id="9771118at2"/>
<gene>
    <name evidence="3" type="ORF">Pan54_46630</name>
</gene>
<feature type="region of interest" description="Disordered" evidence="1">
    <location>
        <begin position="267"/>
        <end position="288"/>
    </location>
</feature>
<sequence length="374" mass="41364">MSTEPILDLELLSRPISEELPAGVDLRDDTSPNSIYYRIKDARSQARAAERQIEMGDNDAVADWRPILQTVPEVLAQSSKDFEMTAYLLESLVRIHGFAGMRDGCRLIEAYVKEFGDVIYPLPDEDGLETRLAPLVGLNGEDATGTLIMPLKNVPITGETGEGAYGLAQYTQAMELEKVDPGARDRRISQGAISLDTFNMALSATPAEEFGEIHDDLQEAITAFKEMTATLDEKYGRDSPPSSSIRQTLEEILETLEKVARDKLATLSTEEDLEETSEEVAAEAGGTTPKAAASVNSVDGIRSREDAFRILLQVAEYFRKAEPHTPISYGIQQVVRWGRLPLPELMKELIPDESSIHQMFRLVGIRTSETEGEE</sequence>
<evidence type="ECO:0000313" key="3">
    <source>
        <dbReference type="EMBL" id="TWT63904.1"/>
    </source>
</evidence>
<name>A0A5C5XLZ3_9PLAN</name>
<protein>
    <recommendedName>
        <fullName evidence="2">ImpA N-terminal domain-containing protein</fullName>
    </recommendedName>
</protein>
<dbReference type="PANTHER" id="PTHR37951">
    <property type="entry name" value="CYTOPLASMIC PROTEIN-RELATED"/>
    <property type="match status" value="1"/>
</dbReference>
<proteinExistence type="predicted"/>
<accession>A0A5C5XLZ3</accession>
<dbReference type="Proteomes" id="UP000316095">
    <property type="component" value="Unassembled WGS sequence"/>
</dbReference>
<dbReference type="NCBIfam" id="TIGR03363">
    <property type="entry name" value="VI_chp_8"/>
    <property type="match status" value="1"/>
</dbReference>
<feature type="compositionally biased region" description="Acidic residues" evidence="1">
    <location>
        <begin position="269"/>
        <end position="281"/>
    </location>
</feature>